<dbReference type="InterPro" id="IPR036038">
    <property type="entry name" value="Aminotransferase-like"/>
</dbReference>
<accession>A0A212K9Q3</accession>
<dbReference type="InterPro" id="IPR043131">
    <property type="entry name" value="BCAT-like_N"/>
</dbReference>
<protein>
    <recommendedName>
        <fullName evidence="2">Probable branched-chain-amino-acid aminotransferase</fullName>
    </recommendedName>
</protein>
<evidence type="ECO:0000256" key="1">
    <source>
        <dbReference type="ARBA" id="ARBA00009320"/>
    </source>
</evidence>
<dbReference type="GO" id="GO:0008483">
    <property type="term" value="F:transaminase activity"/>
    <property type="evidence" value="ECO:0007669"/>
    <property type="project" value="UniProtKB-KW"/>
</dbReference>
<dbReference type="InterPro" id="IPR001544">
    <property type="entry name" value="Aminotrans_IV"/>
</dbReference>
<dbReference type="PANTHER" id="PTHR42743">
    <property type="entry name" value="AMINO-ACID AMINOTRANSFERASE"/>
    <property type="match status" value="1"/>
</dbReference>
<dbReference type="GO" id="GO:0008696">
    <property type="term" value="F:4-amino-4-deoxychorismate lyase activity"/>
    <property type="evidence" value="ECO:0007669"/>
    <property type="project" value="TreeGrafter"/>
</dbReference>
<dbReference type="PANTHER" id="PTHR42743:SF2">
    <property type="entry name" value="AMINODEOXYCHORISMATE LYASE"/>
    <property type="match status" value="1"/>
</dbReference>
<name>A0A212K9Q3_9PROT</name>
<evidence type="ECO:0000256" key="2">
    <source>
        <dbReference type="ARBA" id="ARBA00014472"/>
    </source>
</evidence>
<keyword evidence="3" id="KW-0808">Transferase</keyword>
<comment type="similarity">
    <text evidence="1">Belongs to the class-IV pyridoxal-phosphate-dependent aminotransferase family.</text>
</comment>
<dbReference type="AlphaFoldDB" id="A0A212K9Q3"/>
<evidence type="ECO:0000313" key="3">
    <source>
        <dbReference type="EMBL" id="SBW08377.1"/>
    </source>
</evidence>
<dbReference type="Gene3D" id="3.20.10.10">
    <property type="entry name" value="D-amino Acid Aminotransferase, subunit A, domain 2"/>
    <property type="match status" value="1"/>
</dbReference>
<dbReference type="Pfam" id="PF01063">
    <property type="entry name" value="Aminotran_4"/>
    <property type="match status" value="1"/>
</dbReference>
<dbReference type="InterPro" id="IPR050571">
    <property type="entry name" value="Class-IV_PLP-Dep_Aminotrnsfr"/>
</dbReference>
<reference evidence="3" key="1">
    <citation type="submission" date="2016-04" db="EMBL/GenBank/DDBJ databases">
        <authorList>
            <person name="Evans L.H."/>
            <person name="Alamgir A."/>
            <person name="Owens N."/>
            <person name="Weber N.D."/>
            <person name="Virtaneva K."/>
            <person name="Barbian K."/>
            <person name="Babar A."/>
            <person name="Rosenke K."/>
        </authorList>
    </citation>
    <scope>NUCLEOTIDE SEQUENCE</scope>
    <source>
        <strain evidence="3">86</strain>
    </source>
</reference>
<keyword evidence="3" id="KW-0032">Aminotransferase</keyword>
<dbReference type="GO" id="GO:0008153">
    <property type="term" value="P:4-aminobenzoate biosynthetic process"/>
    <property type="evidence" value="ECO:0007669"/>
    <property type="project" value="TreeGrafter"/>
</dbReference>
<dbReference type="SUPFAM" id="SSF56752">
    <property type="entry name" value="D-aminoacid aminotransferase-like PLP-dependent enzymes"/>
    <property type="match status" value="1"/>
</dbReference>
<sequence>MPETVSLNGRILPASGACIPVSDRGFLLGDGVFETIRVRHRAPVAPERHLARLAEGLKVLHFGLLPLDPGRILADLLDASAVADGVVRLTVSRGPGPRGALPPANPTPTILATIAAALPVVTPARLVTARSTRRNHLSPLARIKTTSYGDSLLARIEADAALADDAVLLNTEGRVAETAIANLVFRLGDAWLTPPVADGALPGTARARLLDAGLIAEKSLSPAEIAQARAGFVISALTLRPIASLDGKPFPAPVTDAFVAFSDVLEM</sequence>
<organism evidence="3">
    <name type="scientific">uncultured Alphaproteobacteria bacterium</name>
    <dbReference type="NCBI Taxonomy" id="91750"/>
    <lineage>
        <taxon>Bacteria</taxon>
        <taxon>Pseudomonadati</taxon>
        <taxon>Pseudomonadota</taxon>
        <taxon>Alphaproteobacteria</taxon>
        <taxon>environmental samples</taxon>
    </lineage>
</organism>
<dbReference type="EMBL" id="FLUO01000001">
    <property type="protein sequence ID" value="SBW08377.1"/>
    <property type="molecule type" value="Genomic_DNA"/>
</dbReference>
<dbReference type="GO" id="GO:0005829">
    <property type="term" value="C:cytosol"/>
    <property type="evidence" value="ECO:0007669"/>
    <property type="project" value="TreeGrafter"/>
</dbReference>
<dbReference type="Gene3D" id="3.30.470.10">
    <property type="match status" value="1"/>
</dbReference>
<gene>
    <name evidence="3" type="ORF">KL86APRO_12382</name>
</gene>
<proteinExistence type="inferred from homology"/>
<dbReference type="InterPro" id="IPR043132">
    <property type="entry name" value="BCAT-like_C"/>
</dbReference>